<evidence type="ECO:0008006" key="3">
    <source>
        <dbReference type="Google" id="ProtNLM"/>
    </source>
</evidence>
<sequence length="296" mass="34441">MFNKLRQRYKNQVKSNQNRLVNAIDNRLTPIKQYFVEKEIAEILLHVQQRTPENPVLHGYKVYSMVDEDGIIDFLFGKIGGNKTFLEIGTGDGRENNTHWLLLNDWKGVWVDGSETEYNAFNRYFGKTIFPGKFLFENRFIDLQNIIQLYTHYKQFLQTDEIDFFSLDIDGNDYHVLKTMFESGLTCKVICVEYNAKFPPGSAVVCSYDPNRVWNGSDYFGASLTAWCSLFEKFHYTLVCCNVNGVNAFFVNNKYMESFVQYPVAQLHQPARYHLSDRKNGHPASLEYLKNVLAAY</sequence>
<keyword evidence="2" id="KW-1185">Reference proteome</keyword>
<dbReference type="EMBL" id="JADWYR010000001">
    <property type="protein sequence ID" value="MBG9376498.1"/>
    <property type="molecule type" value="Genomic_DNA"/>
</dbReference>
<dbReference type="RefSeq" id="WP_196990506.1">
    <property type="nucleotide sequence ID" value="NZ_JADWYR010000001.1"/>
</dbReference>
<name>A0A931GWL6_9BACT</name>
<evidence type="ECO:0000313" key="2">
    <source>
        <dbReference type="Proteomes" id="UP000628448"/>
    </source>
</evidence>
<dbReference type="AlphaFoldDB" id="A0A931GWL6"/>
<proteinExistence type="predicted"/>
<evidence type="ECO:0000313" key="1">
    <source>
        <dbReference type="EMBL" id="MBG9376498.1"/>
    </source>
</evidence>
<comment type="caution">
    <text evidence="1">The sequence shown here is derived from an EMBL/GenBank/DDBJ whole genome shotgun (WGS) entry which is preliminary data.</text>
</comment>
<accession>A0A931GWL6</accession>
<dbReference type="Proteomes" id="UP000628448">
    <property type="component" value="Unassembled WGS sequence"/>
</dbReference>
<gene>
    <name evidence="1" type="ORF">I5907_09655</name>
</gene>
<reference evidence="1" key="1">
    <citation type="submission" date="2020-11" db="EMBL/GenBank/DDBJ databases">
        <title>Bacterial whole genome sequence for Panacibacter sp. DH6.</title>
        <authorList>
            <person name="Le V."/>
            <person name="Ko S."/>
            <person name="Ahn C.-Y."/>
            <person name="Oh H.-M."/>
        </authorList>
    </citation>
    <scope>NUCLEOTIDE SEQUENCE</scope>
    <source>
        <strain evidence="1">DH6</strain>
    </source>
</reference>
<protein>
    <recommendedName>
        <fullName evidence="3">Methyltransferase FkbM domain-containing protein</fullName>
    </recommendedName>
</protein>
<organism evidence="1 2">
    <name type="scientific">Panacibacter microcysteis</name>
    <dbReference type="NCBI Taxonomy" id="2793269"/>
    <lineage>
        <taxon>Bacteria</taxon>
        <taxon>Pseudomonadati</taxon>
        <taxon>Bacteroidota</taxon>
        <taxon>Chitinophagia</taxon>
        <taxon>Chitinophagales</taxon>
        <taxon>Chitinophagaceae</taxon>
        <taxon>Panacibacter</taxon>
    </lineage>
</organism>